<organism evidence="2 3">
    <name type="scientific">Oleispira antarctica RB-8</name>
    <dbReference type="NCBI Taxonomy" id="698738"/>
    <lineage>
        <taxon>Bacteria</taxon>
        <taxon>Pseudomonadati</taxon>
        <taxon>Pseudomonadota</taxon>
        <taxon>Gammaproteobacteria</taxon>
        <taxon>Oceanospirillales</taxon>
        <taxon>Oceanospirillaceae</taxon>
        <taxon>Oleispira</taxon>
    </lineage>
</organism>
<evidence type="ECO:0000259" key="1">
    <source>
        <dbReference type="Pfam" id="PF05076"/>
    </source>
</evidence>
<dbReference type="EMBL" id="FO203512">
    <property type="protein sequence ID" value="CCK77397.1"/>
    <property type="molecule type" value="Genomic_DNA"/>
</dbReference>
<accession>R4YQM4</accession>
<reference evidence="2 3" key="1">
    <citation type="journal article" date="2013" name="Nat. Commun.">
        <title>Genome sequence and functional genomic analysis of the oil-degrading bacterium Oleispira antarctica.</title>
        <authorList>
            <person name="Kube M."/>
            <person name="Chernikova T.N."/>
            <person name="Al-Ramahi Y."/>
            <person name="Beloqui A."/>
            <person name="Lopez-Cortez N."/>
            <person name="Guazzaroni M.E."/>
            <person name="Heipieper H.J."/>
            <person name="Klages S."/>
            <person name="Kotsyurbenko O.R."/>
            <person name="Langer I."/>
            <person name="Nechitaylo T.Y."/>
            <person name="Lunsdorf H."/>
            <person name="Fernandez M."/>
            <person name="Juarez S."/>
            <person name="Ciordia S."/>
            <person name="Singer A."/>
            <person name="Kagan O."/>
            <person name="Egorova O."/>
            <person name="Petit P.A."/>
            <person name="Stogios P."/>
            <person name="Kim Y."/>
            <person name="Tchigvintsev A."/>
            <person name="Flick R."/>
            <person name="Denaro R."/>
            <person name="Genovese M."/>
            <person name="Albar J.P."/>
            <person name="Reva O.N."/>
            <person name="Martinez-Gomariz M."/>
            <person name="Tran H."/>
            <person name="Ferrer M."/>
            <person name="Savchenko A."/>
            <person name="Yakunin A.F."/>
            <person name="Yakimov M.M."/>
            <person name="Golyshina O.V."/>
            <person name="Reinhardt R."/>
            <person name="Golyshin P.N."/>
        </authorList>
    </citation>
    <scope>NUCLEOTIDE SEQUENCE [LARGE SCALE GENOMIC DNA]</scope>
</reference>
<name>R4YQM4_OLEAN</name>
<gene>
    <name evidence="2" type="ORF">OLEAN_C32210</name>
</gene>
<dbReference type="Pfam" id="PF05076">
    <property type="entry name" value="SUFU"/>
    <property type="match status" value="1"/>
</dbReference>
<evidence type="ECO:0000313" key="3">
    <source>
        <dbReference type="Proteomes" id="UP000032749"/>
    </source>
</evidence>
<dbReference type="AlphaFoldDB" id="R4YQM4"/>
<dbReference type="STRING" id="698738.OLEAN_C32210"/>
<feature type="domain" description="Suppressor of fused-like" evidence="1">
    <location>
        <begin position="65"/>
        <end position="219"/>
    </location>
</feature>
<sequence>MNQHPSENLNFDIKRSIILAEYIKCWGVPESRSIISISPNSIKTQHSDTVDNDSVNSEKTFVELYVFPGEDMDQVTRVATIGLSSCKFNNDEYSNSELLMVLPFDVVEDQLELIQHYMAKILSHMMTLGRNIKPEKIIPENQVAGSESVPLGWPRALLFDEPRGEPNELNYFHIGSQHITLSWVVPIFDSEYDLIKSNGIEAFDTAVNDAEISLVEVRRDACV</sequence>
<protein>
    <recommendedName>
        <fullName evidence="1">Suppressor of fused-like domain-containing protein</fullName>
    </recommendedName>
</protein>
<keyword evidence="3" id="KW-1185">Reference proteome</keyword>
<dbReference type="InterPro" id="IPR020941">
    <property type="entry name" value="SUFU-like_domain"/>
</dbReference>
<proteinExistence type="predicted"/>
<dbReference type="KEGG" id="oai:OLEAN_C32210"/>
<evidence type="ECO:0000313" key="2">
    <source>
        <dbReference type="EMBL" id="CCK77397.1"/>
    </source>
</evidence>
<dbReference type="OrthoDB" id="2650436at2"/>
<dbReference type="HOGENOM" id="CLU_1239134_0_0_6"/>
<dbReference type="Proteomes" id="UP000032749">
    <property type="component" value="Chromosome"/>
</dbReference>